<dbReference type="AlphaFoldDB" id="A0AAV5WA91"/>
<gene>
    <name evidence="1" type="ORF">PFISCL1PPCAC_18612</name>
</gene>
<evidence type="ECO:0000313" key="2">
    <source>
        <dbReference type="Proteomes" id="UP001432322"/>
    </source>
</evidence>
<feature type="non-terminal residue" evidence="1">
    <location>
        <position position="1"/>
    </location>
</feature>
<dbReference type="EMBL" id="BTSY01000005">
    <property type="protein sequence ID" value="GMT27315.1"/>
    <property type="molecule type" value="Genomic_DNA"/>
</dbReference>
<proteinExistence type="predicted"/>
<accession>A0AAV5WA91</accession>
<dbReference type="Proteomes" id="UP001432322">
    <property type="component" value="Unassembled WGS sequence"/>
</dbReference>
<reference evidence="1" key="1">
    <citation type="submission" date="2023-10" db="EMBL/GenBank/DDBJ databases">
        <title>Genome assembly of Pristionchus species.</title>
        <authorList>
            <person name="Yoshida K."/>
            <person name="Sommer R.J."/>
        </authorList>
    </citation>
    <scope>NUCLEOTIDE SEQUENCE</scope>
    <source>
        <strain evidence="1">RS5133</strain>
    </source>
</reference>
<comment type="caution">
    <text evidence="1">The sequence shown here is derived from an EMBL/GenBank/DDBJ whole genome shotgun (WGS) entry which is preliminary data.</text>
</comment>
<keyword evidence="2" id="KW-1185">Reference proteome</keyword>
<name>A0AAV5WA91_9BILA</name>
<evidence type="ECO:0000313" key="1">
    <source>
        <dbReference type="EMBL" id="GMT27315.1"/>
    </source>
</evidence>
<organism evidence="1 2">
    <name type="scientific">Pristionchus fissidentatus</name>
    <dbReference type="NCBI Taxonomy" id="1538716"/>
    <lineage>
        <taxon>Eukaryota</taxon>
        <taxon>Metazoa</taxon>
        <taxon>Ecdysozoa</taxon>
        <taxon>Nematoda</taxon>
        <taxon>Chromadorea</taxon>
        <taxon>Rhabditida</taxon>
        <taxon>Rhabditina</taxon>
        <taxon>Diplogasteromorpha</taxon>
        <taxon>Diplogasteroidea</taxon>
        <taxon>Neodiplogasteridae</taxon>
        <taxon>Pristionchus</taxon>
    </lineage>
</organism>
<protein>
    <submittedName>
        <fullName evidence="1">Uncharacterized protein</fullName>
    </submittedName>
</protein>
<sequence>SRIIDRNNLHFSIQLENIAALGEPALLDRYLERVVLVECTNEMLDKAAEYAMPTCMIDSITKRKQTISNLLPVRPNLHFVFLEGEMIVSLFNDVRPQFTSQLVFLVQQHGLRFFFTDEMTHDPVFNVLHAPMIAVFRDLRLNESERQSLLFHSKCVCLYWRHTHDWLFFSESVEDCCALGVVVSGKELVMNAT</sequence>
<feature type="non-terminal residue" evidence="1">
    <location>
        <position position="193"/>
    </location>
</feature>